<keyword evidence="2" id="KW-1185">Reference proteome</keyword>
<reference evidence="2" key="1">
    <citation type="submission" date="2009-09" db="EMBL/GenBank/DDBJ databases">
        <title>The complete chromosome of Sebaldella termitidis ATCC 33386.</title>
        <authorList>
            <consortium name="US DOE Joint Genome Institute (JGI-PGF)"/>
            <person name="Lucas S."/>
            <person name="Copeland A."/>
            <person name="Lapidus A."/>
            <person name="Glavina del Rio T."/>
            <person name="Dalin E."/>
            <person name="Tice H."/>
            <person name="Bruce D."/>
            <person name="Goodwin L."/>
            <person name="Pitluck S."/>
            <person name="Kyrpides N."/>
            <person name="Mavromatis K."/>
            <person name="Ivanova N."/>
            <person name="Mikhailova N."/>
            <person name="Sims D."/>
            <person name="Meincke L."/>
            <person name="Brettin T."/>
            <person name="Detter J.C."/>
            <person name="Han C."/>
            <person name="Larimer F."/>
            <person name="Land M."/>
            <person name="Hauser L."/>
            <person name="Markowitz V."/>
            <person name="Cheng J.F."/>
            <person name="Hugenholtz P."/>
            <person name="Woyke T."/>
            <person name="Wu D."/>
            <person name="Eisen J.A."/>
        </authorList>
    </citation>
    <scope>NUCLEOTIDE SEQUENCE [LARGE SCALE GENOMIC DNA]</scope>
    <source>
        <strain evidence="2">ATCC 33386 / NCTC 11300</strain>
    </source>
</reference>
<protein>
    <submittedName>
        <fullName evidence="1">Uncharacterized protein</fullName>
    </submittedName>
</protein>
<organism evidence="1 2">
    <name type="scientific">Sebaldella termitidis (strain ATCC 33386 / NCTC 11300)</name>
    <dbReference type="NCBI Taxonomy" id="526218"/>
    <lineage>
        <taxon>Bacteria</taxon>
        <taxon>Fusobacteriati</taxon>
        <taxon>Fusobacteriota</taxon>
        <taxon>Fusobacteriia</taxon>
        <taxon>Fusobacteriales</taxon>
        <taxon>Leptotrichiaceae</taxon>
        <taxon>Sebaldella</taxon>
    </lineage>
</organism>
<dbReference type="HOGENOM" id="CLU_1833820_0_0_0"/>
<dbReference type="EMBL" id="CP001739">
    <property type="protein sequence ID" value="ACZ09046.1"/>
    <property type="molecule type" value="Genomic_DNA"/>
</dbReference>
<sequence>MTGTYSEEILNNLKKHDFNVEFSVLKHDYTIPVFYTKVKLIDKAGRAVEGIGFSDVEPIKAEENAIENAIHIYENYSDITVESNLLYLDQVQIIISTNVTKNDKYAKNVLTVIKPSDDTEIIDILKTALLDGLEKGLSLL</sequence>
<dbReference type="AlphaFoldDB" id="D1AKD0"/>
<evidence type="ECO:0000313" key="2">
    <source>
        <dbReference type="Proteomes" id="UP000000845"/>
    </source>
</evidence>
<reference evidence="1 2" key="2">
    <citation type="journal article" date="2010" name="Stand. Genomic Sci.">
        <title>Complete genome sequence of Sebaldella termitidis type strain (NCTC 11300).</title>
        <authorList>
            <person name="Harmon-Smith M."/>
            <person name="Celia L."/>
            <person name="Chertkov O."/>
            <person name="Lapidus A."/>
            <person name="Copeland A."/>
            <person name="Glavina Del Rio T."/>
            <person name="Nolan M."/>
            <person name="Lucas S."/>
            <person name="Tice H."/>
            <person name="Cheng J.F."/>
            <person name="Han C."/>
            <person name="Detter J.C."/>
            <person name="Bruce D."/>
            <person name="Goodwin L."/>
            <person name="Pitluck S."/>
            <person name="Pati A."/>
            <person name="Liolios K."/>
            <person name="Ivanova N."/>
            <person name="Mavromatis K."/>
            <person name="Mikhailova N."/>
            <person name="Chen A."/>
            <person name="Palaniappan K."/>
            <person name="Land M."/>
            <person name="Hauser L."/>
            <person name="Chang Y.J."/>
            <person name="Jeffries C.D."/>
            <person name="Brettin T."/>
            <person name="Goker M."/>
            <person name="Beck B."/>
            <person name="Bristow J."/>
            <person name="Eisen J.A."/>
            <person name="Markowitz V."/>
            <person name="Hugenholtz P."/>
            <person name="Kyrpides N.C."/>
            <person name="Klenk H.P."/>
            <person name="Chen F."/>
        </authorList>
    </citation>
    <scope>NUCLEOTIDE SEQUENCE [LARGE SCALE GENOMIC DNA]</scope>
    <source>
        <strain evidence="2">ATCC 33386 / NCTC 11300</strain>
    </source>
</reference>
<proteinExistence type="predicted"/>
<evidence type="ECO:0000313" key="1">
    <source>
        <dbReference type="EMBL" id="ACZ09046.1"/>
    </source>
</evidence>
<dbReference type="Proteomes" id="UP000000845">
    <property type="component" value="Chromosome"/>
</dbReference>
<dbReference type="KEGG" id="str:Sterm_2192"/>
<accession>D1AKD0</accession>
<dbReference type="RefSeq" id="WP_012861640.1">
    <property type="nucleotide sequence ID" value="NC_013517.1"/>
</dbReference>
<name>D1AKD0_SEBTE</name>
<gene>
    <name evidence="1" type="ordered locus">Sterm_2192</name>
</gene>